<evidence type="ECO:0000313" key="7">
    <source>
        <dbReference type="Proteomes" id="UP000032180"/>
    </source>
</evidence>
<evidence type="ECO:0000256" key="3">
    <source>
        <dbReference type="ARBA" id="ARBA00038471"/>
    </source>
</evidence>
<dbReference type="PANTHER" id="PTHR35357">
    <property type="entry name" value="OS02G0537100 PROTEIN"/>
    <property type="match status" value="1"/>
</dbReference>
<feature type="domain" description="Pectinesterase inhibitor" evidence="5">
    <location>
        <begin position="29"/>
        <end position="141"/>
    </location>
</feature>
<name>A0A0D9XAC4_9ORYZ</name>
<keyword evidence="2" id="KW-1015">Disulfide bond</keyword>
<reference evidence="7" key="2">
    <citation type="submission" date="2013-12" db="EMBL/GenBank/DDBJ databases">
        <authorList>
            <person name="Yu Y."/>
            <person name="Lee S."/>
            <person name="de Baynast K."/>
            <person name="Wissotski M."/>
            <person name="Liu L."/>
            <person name="Talag J."/>
            <person name="Goicoechea J."/>
            <person name="Angelova A."/>
            <person name="Jetty R."/>
            <person name="Kudrna D."/>
            <person name="Golser W."/>
            <person name="Rivera L."/>
            <person name="Zhang J."/>
            <person name="Wing R."/>
        </authorList>
    </citation>
    <scope>NUCLEOTIDE SEQUENCE</scope>
</reference>
<dbReference type="AlphaFoldDB" id="A0A0D9XAC4"/>
<evidence type="ECO:0000256" key="4">
    <source>
        <dbReference type="SAM" id="SignalP"/>
    </source>
</evidence>
<evidence type="ECO:0000256" key="2">
    <source>
        <dbReference type="ARBA" id="ARBA00023157"/>
    </source>
</evidence>
<sequence length="174" mass="18933">MARRTTAVFSLAAVVLVSVVISVAGDRYFIESTCKLTNNPYCVPALATDPRSYQATTVRDLADVALSVAAAAVTYGSAVTNTLHQRYEGSEPLGRLLLGCKLMYDRAAVDVVAAAAAFRSGDYRGATRQQMAAHYAGVMCDELVRNYKELMVFDVDKKTIWRSDVAVDLIQLLK</sequence>
<feature type="signal peptide" evidence="4">
    <location>
        <begin position="1"/>
        <end position="25"/>
    </location>
</feature>
<evidence type="ECO:0000313" key="6">
    <source>
        <dbReference type="EnsemblPlants" id="LPERR08G18860.1"/>
    </source>
</evidence>
<dbReference type="PANTHER" id="PTHR35357:SF8">
    <property type="entry name" value="OS01G0111000 PROTEIN"/>
    <property type="match status" value="1"/>
</dbReference>
<dbReference type="NCBIfam" id="TIGR01614">
    <property type="entry name" value="PME_inhib"/>
    <property type="match status" value="1"/>
</dbReference>
<accession>A0A0D9XAC4</accession>
<evidence type="ECO:0000256" key="1">
    <source>
        <dbReference type="ARBA" id="ARBA00022729"/>
    </source>
</evidence>
<reference evidence="6" key="3">
    <citation type="submission" date="2015-04" db="UniProtKB">
        <authorList>
            <consortium name="EnsemblPlants"/>
        </authorList>
    </citation>
    <scope>IDENTIFICATION</scope>
</reference>
<dbReference type="Gene3D" id="1.20.140.40">
    <property type="entry name" value="Invertase/pectin methylesterase inhibitor family protein"/>
    <property type="match status" value="1"/>
</dbReference>
<dbReference type="SUPFAM" id="SSF101148">
    <property type="entry name" value="Plant invertase/pectin methylesterase inhibitor"/>
    <property type="match status" value="1"/>
</dbReference>
<dbReference type="InterPro" id="IPR035513">
    <property type="entry name" value="Invertase/methylesterase_inhib"/>
</dbReference>
<dbReference type="InterPro" id="IPR006501">
    <property type="entry name" value="Pectinesterase_inhib_dom"/>
</dbReference>
<organism evidence="6 7">
    <name type="scientific">Leersia perrieri</name>
    <dbReference type="NCBI Taxonomy" id="77586"/>
    <lineage>
        <taxon>Eukaryota</taxon>
        <taxon>Viridiplantae</taxon>
        <taxon>Streptophyta</taxon>
        <taxon>Embryophyta</taxon>
        <taxon>Tracheophyta</taxon>
        <taxon>Spermatophyta</taxon>
        <taxon>Magnoliopsida</taxon>
        <taxon>Liliopsida</taxon>
        <taxon>Poales</taxon>
        <taxon>Poaceae</taxon>
        <taxon>BOP clade</taxon>
        <taxon>Oryzoideae</taxon>
        <taxon>Oryzeae</taxon>
        <taxon>Oryzinae</taxon>
        <taxon>Leersia</taxon>
    </lineage>
</organism>
<reference evidence="6 7" key="1">
    <citation type="submission" date="2012-08" db="EMBL/GenBank/DDBJ databases">
        <title>Oryza genome evolution.</title>
        <authorList>
            <person name="Wing R.A."/>
        </authorList>
    </citation>
    <scope>NUCLEOTIDE SEQUENCE</scope>
</reference>
<dbReference type="GO" id="GO:0004857">
    <property type="term" value="F:enzyme inhibitor activity"/>
    <property type="evidence" value="ECO:0007669"/>
    <property type="project" value="InterPro"/>
</dbReference>
<dbReference type="HOGENOM" id="CLU_131751_0_0_1"/>
<protein>
    <recommendedName>
        <fullName evidence="5">Pectinesterase inhibitor domain-containing protein</fullName>
    </recommendedName>
</protein>
<dbReference type="Gramene" id="LPERR08G18860.1">
    <property type="protein sequence ID" value="LPERR08G18860.1"/>
    <property type="gene ID" value="LPERR08G18860"/>
</dbReference>
<evidence type="ECO:0000259" key="5">
    <source>
        <dbReference type="Pfam" id="PF04043"/>
    </source>
</evidence>
<feature type="chain" id="PRO_5002349751" description="Pectinesterase inhibitor domain-containing protein" evidence="4">
    <location>
        <begin position="26"/>
        <end position="174"/>
    </location>
</feature>
<comment type="similarity">
    <text evidence="3">Belongs to the PMEI family.</text>
</comment>
<dbReference type="Proteomes" id="UP000032180">
    <property type="component" value="Chromosome 8"/>
</dbReference>
<keyword evidence="1 4" id="KW-0732">Signal</keyword>
<keyword evidence="7" id="KW-1185">Reference proteome</keyword>
<dbReference type="Pfam" id="PF04043">
    <property type="entry name" value="PMEI"/>
    <property type="match status" value="1"/>
</dbReference>
<proteinExistence type="inferred from homology"/>
<dbReference type="EnsemblPlants" id="LPERR08G18860.1">
    <property type="protein sequence ID" value="LPERR08G18860.1"/>
    <property type="gene ID" value="LPERR08G18860"/>
</dbReference>